<evidence type="ECO:0000313" key="1">
    <source>
        <dbReference type="EMBL" id="KAL0313182.1"/>
    </source>
</evidence>
<proteinExistence type="predicted"/>
<reference evidence="1" key="2">
    <citation type="journal article" date="2024" name="Plant">
        <title>Genomic evolution and insights into agronomic trait innovations of Sesamum species.</title>
        <authorList>
            <person name="Miao H."/>
            <person name="Wang L."/>
            <person name="Qu L."/>
            <person name="Liu H."/>
            <person name="Sun Y."/>
            <person name="Le M."/>
            <person name="Wang Q."/>
            <person name="Wei S."/>
            <person name="Zheng Y."/>
            <person name="Lin W."/>
            <person name="Duan Y."/>
            <person name="Cao H."/>
            <person name="Xiong S."/>
            <person name="Wang X."/>
            <person name="Wei L."/>
            <person name="Li C."/>
            <person name="Ma Q."/>
            <person name="Ju M."/>
            <person name="Zhao R."/>
            <person name="Li G."/>
            <person name="Mu C."/>
            <person name="Tian Q."/>
            <person name="Mei H."/>
            <person name="Zhang T."/>
            <person name="Gao T."/>
            <person name="Zhang H."/>
        </authorList>
    </citation>
    <scope>NUCLEOTIDE SEQUENCE</scope>
    <source>
        <strain evidence="1">G02</strain>
    </source>
</reference>
<dbReference type="GO" id="GO:0003676">
    <property type="term" value="F:nucleic acid binding"/>
    <property type="evidence" value="ECO:0007669"/>
    <property type="project" value="InterPro"/>
</dbReference>
<dbReference type="EMBL" id="JACGWJ010000026">
    <property type="protein sequence ID" value="KAL0313182.1"/>
    <property type="molecule type" value="Genomic_DNA"/>
</dbReference>
<dbReference type="Gene3D" id="3.30.420.10">
    <property type="entry name" value="Ribonuclease H-like superfamily/Ribonuclease H"/>
    <property type="match status" value="1"/>
</dbReference>
<gene>
    <name evidence="1" type="ORF">Sradi_5717500</name>
</gene>
<dbReference type="PANTHER" id="PTHR48475">
    <property type="entry name" value="RIBONUCLEASE H"/>
    <property type="match status" value="1"/>
</dbReference>
<name>A0AAW2L3F4_SESRA</name>
<dbReference type="InterPro" id="IPR012337">
    <property type="entry name" value="RNaseH-like_sf"/>
</dbReference>
<comment type="caution">
    <text evidence="1">The sequence shown here is derived from an EMBL/GenBank/DDBJ whole genome shotgun (WGS) entry which is preliminary data.</text>
</comment>
<organism evidence="1">
    <name type="scientific">Sesamum radiatum</name>
    <name type="common">Black benniseed</name>
    <dbReference type="NCBI Taxonomy" id="300843"/>
    <lineage>
        <taxon>Eukaryota</taxon>
        <taxon>Viridiplantae</taxon>
        <taxon>Streptophyta</taxon>
        <taxon>Embryophyta</taxon>
        <taxon>Tracheophyta</taxon>
        <taxon>Spermatophyta</taxon>
        <taxon>Magnoliopsida</taxon>
        <taxon>eudicotyledons</taxon>
        <taxon>Gunneridae</taxon>
        <taxon>Pentapetalae</taxon>
        <taxon>asterids</taxon>
        <taxon>lamiids</taxon>
        <taxon>Lamiales</taxon>
        <taxon>Pedaliaceae</taxon>
        <taxon>Sesamum</taxon>
    </lineage>
</organism>
<dbReference type="SUPFAM" id="SSF53098">
    <property type="entry name" value="Ribonuclease H-like"/>
    <property type="match status" value="1"/>
</dbReference>
<protein>
    <recommendedName>
        <fullName evidence="2">RNase H type-1 domain-containing protein</fullName>
    </recommendedName>
</protein>
<dbReference type="PANTHER" id="PTHR48475:SF2">
    <property type="entry name" value="RIBONUCLEASE H"/>
    <property type="match status" value="1"/>
</dbReference>
<accession>A0AAW2L3F4</accession>
<dbReference type="InterPro" id="IPR036397">
    <property type="entry name" value="RNaseH_sf"/>
</dbReference>
<sequence>MATEVQPLVEFMSEATPAEENEGKWLLHLDGSSTYAGNGARLVLTSLEEDKLEFSLRFDFKASNKKVKYEAIKVGIRMALDARVRNLTAYSDSQLMTKQVERT</sequence>
<evidence type="ECO:0008006" key="2">
    <source>
        <dbReference type="Google" id="ProtNLM"/>
    </source>
</evidence>
<dbReference type="AlphaFoldDB" id="A0AAW2L3F4"/>
<reference evidence="1" key="1">
    <citation type="submission" date="2020-06" db="EMBL/GenBank/DDBJ databases">
        <authorList>
            <person name="Li T."/>
            <person name="Hu X."/>
            <person name="Zhang T."/>
            <person name="Song X."/>
            <person name="Zhang H."/>
            <person name="Dai N."/>
            <person name="Sheng W."/>
            <person name="Hou X."/>
            <person name="Wei L."/>
        </authorList>
    </citation>
    <scope>NUCLEOTIDE SEQUENCE</scope>
    <source>
        <strain evidence="1">G02</strain>
        <tissue evidence="1">Leaf</tissue>
    </source>
</reference>